<evidence type="ECO:0000256" key="6">
    <source>
        <dbReference type="ARBA" id="ARBA00023139"/>
    </source>
</evidence>
<gene>
    <name evidence="10" type="ORF">CSCA_0903</name>
</gene>
<dbReference type="RefSeq" id="WP_029159530.1">
    <property type="nucleotide sequence ID" value="NZ_CP009933.1"/>
</dbReference>
<dbReference type="GO" id="GO:0016020">
    <property type="term" value="C:membrane"/>
    <property type="evidence" value="ECO:0007669"/>
    <property type="project" value="UniProtKB-SubCell"/>
</dbReference>
<dbReference type="Gene3D" id="3.30.300.210">
    <property type="entry name" value="Nutrient germinant receptor protein C, domain 3"/>
    <property type="match status" value="1"/>
</dbReference>
<evidence type="ECO:0000256" key="2">
    <source>
        <dbReference type="ARBA" id="ARBA00007886"/>
    </source>
</evidence>
<dbReference type="Proteomes" id="UP000033115">
    <property type="component" value="Chromosome"/>
</dbReference>
<keyword evidence="4" id="KW-0732">Signal</keyword>
<dbReference type="InterPro" id="IPR038501">
    <property type="entry name" value="Spore_GerAC_C_sf"/>
</dbReference>
<dbReference type="Pfam" id="PF25198">
    <property type="entry name" value="Spore_GerAC_N"/>
    <property type="match status" value="1"/>
</dbReference>
<keyword evidence="6" id="KW-0564">Palmitate</keyword>
<organism evidence="10 11">
    <name type="scientific">Clostridium scatologenes</name>
    <dbReference type="NCBI Taxonomy" id="1548"/>
    <lineage>
        <taxon>Bacteria</taxon>
        <taxon>Bacillati</taxon>
        <taxon>Bacillota</taxon>
        <taxon>Clostridia</taxon>
        <taxon>Eubacteriales</taxon>
        <taxon>Clostridiaceae</taxon>
        <taxon>Clostridium</taxon>
    </lineage>
</organism>
<sequence length="373" mass="42684">MNKKKFLVIILLIGVFSYLWVGLKGEQPAEDMEVVIGFGADQEKKGKEITYIAPSSIYTFEEGEKVSSSIREGKGITPARTRENRQITSNKRYILGLEKVYIIGEAIADYGIQNTIEIFFRNSYTNDNGYMAVCNGKPKDILKLKIIGYPSSSDYIQGMIKNAKYYNFFSSNYKISDVFLSIAAEGKNVNLPYIDLVNNELKINGLSVFKKYKMVGKLDIDDARILNMLSETDGRGIITVRANSNDYLDYYAKVKRHVNVYKNGDQYKYIIDLKFTGDIVSDTLYGKDEINNKINNEIKKEIEESIKKSSYYLIDKLKKEYKVDSLQLGQYAAAKYGRGKEIDWDEVFTKAEIEVKAKVQIDRRGRGDYLLKK</sequence>
<evidence type="ECO:0000256" key="4">
    <source>
        <dbReference type="ARBA" id="ARBA00022729"/>
    </source>
</evidence>
<comment type="subcellular location">
    <subcellularLocation>
        <location evidence="1">Membrane</location>
        <topology evidence="1">Lipid-anchor</topology>
    </subcellularLocation>
</comment>
<keyword evidence="5" id="KW-0472">Membrane</keyword>
<dbReference type="InterPro" id="IPR046953">
    <property type="entry name" value="Spore_GerAC-like_C"/>
</dbReference>
<evidence type="ECO:0000259" key="9">
    <source>
        <dbReference type="Pfam" id="PF25198"/>
    </source>
</evidence>
<protein>
    <submittedName>
        <fullName evidence="10">GerKC4</fullName>
    </submittedName>
</protein>
<feature type="domain" description="Spore germination protein N-terminal" evidence="9">
    <location>
        <begin position="28"/>
        <end position="195"/>
    </location>
</feature>
<reference evidence="10 11" key="1">
    <citation type="journal article" date="2015" name="J. Biotechnol.">
        <title>Complete genome sequence of a malodorant-producing acetogen, Clostridium scatologenes ATCC 25775(T).</title>
        <authorList>
            <person name="Zhu Z."/>
            <person name="Guo T."/>
            <person name="Zheng H."/>
            <person name="Song T."/>
            <person name="Ouyang P."/>
            <person name="Xie J."/>
        </authorList>
    </citation>
    <scope>NUCLEOTIDE SEQUENCE [LARGE SCALE GENOMIC DNA]</scope>
    <source>
        <strain evidence="10 11">ATCC 25775</strain>
    </source>
</reference>
<dbReference type="NCBIfam" id="TIGR02887">
    <property type="entry name" value="spore_ger_x_C"/>
    <property type="match status" value="1"/>
</dbReference>
<dbReference type="KEGG" id="csq:CSCA_0903"/>
<keyword evidence="11" id="KW-1185">Reference proteome</keyword>
<feature type="domain" description="Spore germination GerAC-like C-terminal" evidence="8">
    <location>
        <begin position="204"/>
        <end position="365"/>
    </location>
</feature>
<keyword evidence="7" id="KW-0449">Lipoprotein</keyword>
<dbReference type="InterPro" id="IPR057336">
    <property type="entry name" value="GerAC_N"/>
</dbReference>
<dbReference type="InterPro" id="IPR008844">
    <property type="entry name" value="Spore_GerAC-like"/>
</dbReference>
<dbReference type="PANTHER" id="PTHR35789:SF1">
    <property type="entry name" value="SPORE GERMINATION PROTEIN B3"/>
    <property type="match status" value="1"/>
</dbReference>
<comment type="similarity">
    <text evidence="2">Belongs to the GerABKC lipoprotein family.</text>
</comment>
<dbReference type="EMBL" id="CP009933">
    <property type="protein sequence ID" value="AKA68028.1"/>
    <property type="molecule type" value="Genomic_DNA"/>
</dbReference>
<dbReference type="STRING" id="1548.CSCA_0903"/>
<accession>A0A0E3M887</accession>
<evidence type="ECO:0000256" key="7">
    <source>
        <dbReference type="ARBA" id="ARBA00023288"/>
    </source>
</evidence>
<evidence type="ECO:0000256" key="1">
    <source>
        <dbReference type="ARBA" id="ARBA00004635"/>
    </source>
</evidence>
<evidence type="ECO:0000313" key="10">
    <source>
        <dbReference type="EMBL" id="AKA68028.1"/>
    </source>
</evidence>
<dbReference type="GO" id="GO:0009847">
    <property type="term" value="P:spore germination"/>
    <property type="evidence" value="ECO:0007669"/>
    <property type="project" value="InterPro"/>
</dbReference>
<dbReference type="PANTHER" id="PTHR35789">
    <property type="entry name" value="SPORE GERMINATION PROTEIN B3"/>
    <property type="match status" value="1"/>
</dbReference>
<evidence type="ECO:0000256" key="5">
    <source>
        <dbReference type="ARBA" id="ARBA00023136"/>
    </source>
</evidence>
<keyword evidence="3" id="KW-0309">Germination</keyword>
<evidence type="ECO:0000256" key="3">
    <source>
        <dbReference type="ARBA" id="ARBA00022544"/>
    </source>
</evidence>
<dbReference type="HOGENOM" id="CLU_051140_3_2_9"/>
<evidence type="ECO:0000259" key="8">
    <source>
        <dbReference type="Pfam" id="PF05504"/>
    </source>
</evidence>
<proteinExistence type="inferred from homology"/>
<dbReference type="Pfam" id="PF05504">
    <property type="entry name" value="Spore_GerAC"/>
    <property type="match status" value="1"/>
</dbReference>
<name>A0A0E3M887_CLOSL</name>
<dbReference type="AlphaFoldDB" id="A0A0E3M887"/>
<evidence type="ECO:0000313" key="11">
    <source>
        <dbReference type="Proteomes" id="UP000033115"/>
    </source>
</evidence>